<evidence type="ECO:0000313" key="3">
    <source>
        <dbReference type="Proteomes" id="UP000663864"/>
    </source>
</evidence>
<dbReference type="InterPro" id="IPR036322">
    <property type="entry name" value="WD40_repeat_dom_sf"/>
</dbReference>
<dbReference type="Proteomes" id="UP000663864">
    <property type="component" value="Unassembled WGS sequence"/>
</dbReference>
<dbReference type="AlphaFoldDB" id="A0A813Z430"/>
<dbReference type="Pfam" id="PF12660">
    <property type="entry name" value="zf-TFIIIC"/>
    <property type="match status" value="1"/>
</dbReference>
<dbReference type="SUPFAM" id="SSF50978">
    <property type="entry name" value="WD40 repeat-like"/>
    <property type="match status" value="1"/>
</dbReference>
<dbReference type="InterPro" id="IPR024764">
    <property type="entry name" value="TFIIIC_Znf"/>
</dbReference>
<name>A0A813Z430_9BILA</name>
<accession>A0A813Z430</accession>
<protein>
    <recommendedName>
        <fullName evidence="1">Transcription factor IIIC putative zinc-finger domain-containing protein</fullName>
    </recommendedName>
</protein>
<proteinExistence type="predicted"/>
<gene>
    <name evidence="2" type="ORF">ZHD862_LOCUS7003</name>
</gene>
<reference evidence="2" key="1">
    <citation type="submission" date="2021-02" db="EMBL/GenBank/DDBJ databases">
        <authorList>
            <person name="Nowell W R."/>
        </authorList>
    </citation>
    <scope>NUCLEOTIDE SEQUENCE</scope>
</reference>
<comment type="caution">
    <text evidence="2">The sequence shown here is derived from an EMBL/GenBank/DDBJ whole genome shotgun (WGS) entry which is preliminary data.</text>
</comment>
<feature type="domain" description="Transcription factor IIIC putative zinc-finger" evidence="1">
    <location>
        <begin position="620"/>
        <end position="678"/>
    </location>
</feature>
<evidence type="ECO:0000313" key="2">
    <source>
        <dbReference type="EMBL" id="CAF0893484.1"/>
    </source>
</evidence>
<organism evidence="2 3">
    <name type="scientific">Rotaria sordida</name>
    <dbReference type="NCBI Taxonomy" id="392033"/>
    <lineage>
        <taxon>Eukaryota</taxon>
        <taxon>Metazoa</taxon>
        <taxon>Spiralia</taxon>
        <taxon>Gnathifera</taxon>
        <taxon>Rotifera</taxon>
        <taxon>Eurotatoria</taxon>
        <taxon>Bdelloidea</taxon>
        <taxon>Philodinida</taxon>
        <taxon>Philodinidae</taxon>
        <taxon>Rotaria</taxon>
    </lineage>
</organism>
<dbReference type="EMBL" id="CAJNOT010000206">
    <property type="protein sequence ID" value="CAF0893484.1"/>
    <property type="molecule type" value="Genomic_DNA"/>
</dbReference>
<evidence type="ECO:0000259" key="1">
    <source>
        <dbReference type="Pfam" id="PF12660"/>
    </source>
</evidence>
<sequence length="703" mass="81753">MKKSSRKKSSSSTSCSTIVPVPVNVNPSCSTYDLELLSLYSHEQVHIYDKLCSTISSNCEIAYSTSEGITISVPESYQRESSSYEYVSSSSLSSMIVTRIIYPYETNEQNNSISINSTSFFIFEKLKNKYLFNLYKSYINNPKSLSSFDRLLSNDTTKYKGFRRCLFSPYDIRLNQGQSILATITSAHEVFIYEIISSSKRFFHSKSSDFKIDLTKYLFENIQLEDYLIDSNNSNDYRLLYFHLTSAILWNKNGTFFFQLQYSGHIIIWNFHGFSILNQKPLYIIDTKISKPLTMTWNESSQILFISGKENQRLFIKLGQMKLFYININHNDYINVEHSILIQSNQNTLILIESKINYCFIYTIDIHDDQCSSYDCNEIGNRILPSSIVGFEEEKSSILENNLSILIGCEDGTMHSLIISVKFPIRIIDIKLVANGQIKSCCRKPLILRHFNLSSNEYILERIYYSPIVAPNVKFGFVICTLHRWLSNKIISLDKIIEHFLERINIPLWSSSDELVILLNELKRNKTNDKQIKKNSNSNSNSNNNYIYLQRLCRLYSLLNNRKELNIYENQLLESYRNRLSIILNKIFSNIIDKLSQIELFIYKICSKDDQTLSSNLFLCPICNNPLIITKDDLLNCQCSNKHVWPRCSTTLLPLYFDSAQTCSLCDRTITLIQTNDQNYNNFIQYKDKQLDFFFSSICTFCM</sequence>